<keyword evidence="5" id="KW-0675">Receptor</keyword>
<dbReference type="Pfam" id="PF02010">
    <property type="entry name" value="REJ"/>
    <property type="match status" value="1"/>
</dbReference>
<proteinExistence type="predicted"/>
<keyword evidence="3" id="KW-0732">Signal</keyword>
<comment type="caution">
    <text evidence="5">The sequence shown here is derived from an EMBL/GenBank/DDBJ whole genome shotgun (WGS) entry which is preliminary data.</text>
</comment>
<dbReference type="OrthoDB" id="540623at2759"/>
<dbReference type="InterPro" id="IPR013783">
    <property type="entry name" value="Ig-like_fold"/>
</dbReference>
<feature type="chain" id="PRO_5015110249" evidence="3">
    <location>
        <begin position="24"/>
        <end position="2346"/>
    </location>
</feature>
<evidence type="ECO:0000256" key="1">
    <source>
        <dbReference type="SAM" id="MobiDB-lite"/>
    </source>
</evidence>
<reference evidence="5 6" key="1">
    <citation type="journal article" date="2018" name="Plant J.">
        <title>Genome sequences of Chlorella sorokiniana UTEX 1602 and Micractinium conductrix SAG 241.80: implications to maltose excretion by a green alga.</title>
        <authorList>
            <person name="Arriola M.B."/>
            <person name="Velmurugan N."/>
            <person name="Zhang Y."/>
            <person name="Plunkett M.H."/>
            <person name="Hondzo H."/>
            <person name="Barney B.M."/>
        </authorList>
    </citation>
    <scope>NUCLEOTIDE SEQUENCE [LARGE SCALE GENOMIC DNA]</scope>
    <source>
        <strain evidence="6">UTEX 1602</strain>
    </source>
</reference>
<gene>
    <name evidence="5" type="ORF">C2E21_4193</name>
</gene>
<feature type="transmembrane region" description="Helical" evidence="2">
    <location>
        <begin position="2267"/>
        <end position="2291"/>
    </location>
</feature>
<evidence type="ECO:0000256" key="2">
    <source>
        <dbReference type="SAM" id="Phobius"/>
    </source>
</evidence>
<dbReference type="Proteomes" id="UP000239899">
    <property type="component" value="Unassembled WGS sequence"/>
</dbReference>
<evidence type="ECO:0000313" key="5">
    <source>
        <dbReference type="EMBL" id="PRW57206.1"/>
    </source>
</evidence>
<keyword evidence="2" id="KW-1133">Transmembrane helix</keyword>
<organism evidence="5 6">
    <name type="scientific">Chlorella sorokiniana</name>
    <name type="common">Freshwater green alga</name>
    <dbReference type="NCBI Taxonomy" id="3076"/>
    <lineage>
        <taxon>Eukaryota</taxon>
        <taxon>Viridiplantae</taxon>
        <taxon>Chlorophyta</taxon>
        <taxon>core chlorophytes</taxon>
        <taxon>Trebouxiophyceae</taxon>
        <taxon>Chlorellales</taxon>
        <taxon>Chlorellaceae</taxon>
        <taxon>Chlorella clade</taxon>
        <taxon>Chlorella</taxon>
    </lineage>
</organism>
<feature type="signal peptide" evidence="3">
    <location>
        <begin position="1"/>
        <end position="23"/>
    </location>
</feature>
<dbReference type="InterPro" id="IPR002859">
    <property type="entry name" value="PKD/REJ-like"/>
</dbReference>
<protein>
    <submittedName>
        <fullName evidence="5">Receptor for egg jelly</fullName>
    </submittedName>
</protein>
<dbReference type="Gene3D" id="2.60.40.10">
    <property type="entry name" value="Immunoglobulins"/>
    <property type="match status" value="1"/>
</dbReference>
<name>A0A2P6TT16_CHLSO</name>
<keyword evidence="2" id="KW-0472">Membrane</keyword>
<sequence length="2346" mass="237213">MGRRLSALAALAVWLAVASGAWAGVAGRGPELRATCTSYTSEEPCVSINGCAWNATSSTCAAALWWGEPLCNASNRKDCETITAKTEDKENGMLACLWTAKSNCTGPAPSSSLSASPAAVPCANRSESFQACVLDSLPEQGCTYWSSGCQADWSVCYRMADSGSCKEAAAYGCIWTPYYPSPSPASSPSPFPSPAPSSGERDTAPAVWELWPVPELPADFFTNATEAHWWAQPEHHGHGISLLGNGASNVLCPALYSLLHAAHDNISSACTDSGICGERLPDIDRLAGLLAGEIDIPLDACEGCKLLEDLAPYATASIAISAEDLLSNLTGSIAAFDEECPHLVDGLLWVAKHLDFLPSPGAPVAAVVCPAAKALVAASPDFFTPAQLCKMTGGDAKWQHECSAFLQASLDAYNGSAAITAHQLCYQYLPMLFGSDTSPSRAPVPTYQPGINGPIASAQSASFSGYCSMNDSASAELTQQCGTADDADTCAIMSPGCRWSASCYERQCTAGDSACLQHRAALPICAPLVKAMVENSTASALGQVCTDKLGMCGAATSEPCLVCKAGMAMMVGSFASQRDYYAHYSSKYNQQSLEEMALTACVSAVIRLNSTRTTCEAVAAVGSKAFALGDAAAACAANMPVLCQELVGMGAVPPTAAGMRDWCYSMASDYGSLTFDGLMQQLRWRFSCDPDTNTCCMPTDASSVLASRLGIRGLVPLTEGGCTDLPGCMSQQYCYPSWALDSCRSFSTAAACLAAEQCQWYGNEQWGSCVDAALIAKCRRAGDQGGRTGCMSIQDDQGLPQCNYQHYCYLDWALYCDPNSACCQQPEELLAADAPTACANRTSDTGGDAVCDYEWDCLSSNDPCNDYINAATCNLEPSCVWRSYGATPWSTPSQGWCASLKDSCFDHRFDREACSSNPSCRAVPRCARSYCQPGDTCCLIHSETECKGTAGCAAGGWCGLAYSPCWNLYNNSTCTEQAGCEWYSGYWADGTEYGWCQVATDPCSPHSGSPVACAAVLDADRGIPVCRYQASCYDACRDCRDCMDAVAGLPARLAVLNGDTSKYAAAVADFCLKSGGDYWTCQVAFRTVAAHPDAASRPAALCKALYKCSDACMGALDLQLCSTDGHASGAVPASVPPAGTCTSSAACTKAQTCDTSGCTKLTQCDASTGYDAASCGGTCVSKCEVMAPLLETLNTGTCNNDTDCTGEGEACTPIAGRACRRSACDDATGAVVSEECAGFCTTGTAPSLVSARLTNDGRQILLRFDAAVSATSYLPSTIFAAGTAAGLGAHSVVTATTDPAELAVWLDYSATITVGAPIALLAKPAVVAWLDGRVVSGGGAVSLQAPASPLTPVAAISGPASLGAGCGSSSSAAAFDGSGSSQGAGRALTYTWSVVSAASKQAELAAAAAAVTGSRLVLPAQLVGQLDAGGYVLRLTVTNWLGASTSTDLTVAKAAVALPQLAILGGAAQTFSVSAGIRVQTAIELASVCTGMKVTYEWAETSGLLPQGAFNASKPNLVVKGPMPSVSGGAVLTFTLTATLEGAGSVTTPLTLTAQQSALMAVVAGPRGDVTDTQALVFSGTNSLDPDDASNRTPFSFRWACTATDPATQVSAPCFADPATAPDMGAARLEVPAGLLPAGDMRYRFQLTATKGARSDTAEATVHVLAGAAPTGKISRFCAGAAGCTSKLHSPTDSLRLVFALDDATLLPKATFRWASADVPLAAAASTTKQSLVLPPSTAAGAAVFTDGTTVVINVTATANGKSATASITVPIARRPACTAASCLAVSPASGATDTTAFVASASGFVADSALVYDFGVRLADGRSTYHARGAADPTFSFAPRVLEAGQHTLFVCARDPTGAQACSTATVTVTAAAAAPTAADVSAVASSLDTAVAAGSTGALLSAVRQLSAVAASGSADAQAAAASTAETAVGALSALAGDAGATVEDSLGAAAAASSLVSSVPTISASLADGALTVATSAVQTLTAAGEAVQASDLDPLLDLAGAAGPVLAQTGSSARRRLLQAATSPAQLAAALDALTRSFAVAAGAQSALLASMVAGEAASAGTGALVAAATVVDPVAGATSLPIGSSGATVSLPSGFAAAVPAGIQLRLAHSADASLLLTLITSSTASVPATTSAVGRALLAAAPTMDGALSVTVVSGVVNITASASGAGAVDVAVPLNSDYVASDDTTCLRLDNSGAWRSDGIALASASAGVAHCSLTATATSNQVLVVQYEPQVQAASPSPSPSPSPADNAAEVEKPKNKTAAMVGGIVGGVGGAVLLAGCVLAAIKLRGARPPAAGAAPAAAFPAELELSQPTSPLSPNTVAASPFLPAAHPAPYSAAHA</sequence>
<keyword evidence="2" id="KW-0812">Transmembrane</keyword>
<dbReference type="EMBL" id="LHPG02000007">
    <property type="protein sequence ID" value="PRW57206.1"/>
    <property type="molecule type" value="Genomic_DNA"/>
</dbReference>
<evidence type="ECO:0000259" key="4">
    <source>
        <dbReference type="Pfam" id="PF02010"/>
    </source>
</evidence>
<evidence type="ECO:0000313" key="6">
    <source>
        <dbReference type="Proteomes" id="UP000239899"/>
    </source>
</evidence>
<feature type="domain" description="PKD/REJ-like" evidence="4">
    <location>
        <begin position="1486"/>
        <end position="1898"/>
    </location>
</feature>
<accession>A0A2P6TT16</accession>
<feature type="region of interest" description="Disordered" evidence="1">
    <location>
        <begin position="2239"/>
        <end position="2260"/>
    </location>
</feature>
<keyword evidence="6" id="KW-1185">Reference proteome</keyword>
<evidence type="ECO:0000256" key="3">
    <source>
        <dbReference type="SAM" id="SignalP"/>
    </source>
</evidence>